<comment type="subcellular location">
    <subcellularLocation>
        <location evidence="1">Membrane</location>
        <topology evidence="1">Multi-pass membrane protein</topology>
    </subcellularLocation>
</comment>
<evidence type="ECO:0000256" key="5">
    <source>
        <dbReference type="ARBA" id="ARBA00022989"/>
    </source>
</evidence>
<evidence type="ECO:0000256" key="3">
    <source>
        <dbReference type="ARBA" id="ARBA00022475"/>
    </source>
</evidence>
<dbReference type="GO" id="GO:0055085">
    <property type="term" value="P:transmembrane transport"/>
    <property type="evidence" value="ECO:0007669"/>
    <property type="project" value="InterPro"/>
</dbReference>
<feature type="transmembrane region" description="Helical" evidence="7">
    <location>
        <begin position="167"/>
        <end position="187"/>
    </location>
</feature>
<keyword evidence="6 7" id="KW-0472">Membrane</keyword>
<keyword evidence="5 7" id="KW-1133">Transmembrane helix</keyword>
<evidence type="ECO:0008006" key="10">
    <source>
        <dbReference type="Google" id="ProtNLM"/>
    </source>
</evidence>
<feature type="transmembrane region" description="Helical" evidence="7">
    <location>
        <begin position="199"/>
        <end position="219"/>
    </location>
</feature>
<accession>A0A562Q6X6</accession>
<gene>
    <name evidence="8" type="ORF">IQ22_03237</name>
</gene>
<reference evidence="8 9" key="1">
    <citation type="journal article" date="2015" name="Stand. Genomic Sci.">
        <title>Genomic Encyclopedia of Bacterial and Archaeal Type Strains, Phase III: the genomes of soil and plant-associated and newly described type strains.</title>
        <authorList>
            <person name="Whitman W.B."/>
            <person name="Woyke T."/>
            <person name="Klenk H.P."/>
            <person name="Zhou Y."/>
            <person name="Lilburn T.G."/>
            <person name="Beck B.J."/>
            <person name="De Vos P."/>
            <person name="Vandamme P."/>
            <person name="Eisen J.A."/>
            <person name="Garrity G."/>
            <person name="Hugenholtz P."/>
            <person name="Kyrpides N.C."/>
        </authorList>
    </citation>
    <scope>NUCLEOTIDE SEQUENCE [LARGE SCALE GENOMIC DNA]</scope>
    <source>
        <strain evidence="8 9">CGMCC 1.6858</strain>
    </source>
</reference>
<feature type="transmembrane region" description="Helical" evidence="7">
    <location>
        <begin position="34"/>
        <end position="52"/>
    </location>
</feature>
<feature type="transmembrane region" description="Helical" evidence="7">
    <location>
        <begin position="288"/>
        <end position="308"/>
    </location>
</feature>
<keyword evidence="9" id="KW-1185">Reference proteome</keyword>
<keyword evidence="3" id="KW-1003">Cell membrane</keyword>
<dbReference type="PANTHER" id="PTHR36838">
    <property type="entry name" value="AUXIN EFFLUX CARRIER FAMILY PROTEIN"/>
    <property type="match status" value="1"/>
</dbReference>
<keyword evidence="2" id="KW-0813">Transport</keyword>
<dbReference type="RefSeq" id="WP_145143718.1">
    <property type="nucleotide sequence ID" value="NZ_VLKY01000011.1"/>
</dbReference>
<sequence length="314" mass="33393">MLQILSITAPIFILIGLGFLSSRSGLLTREQVRGLGSFVITFAMPALIIKALSQSPIDHVFNFYYLVAYAGGSLLVFWGGFFYARHVRKEALDSSAITAMGMSVSNSGFIGYPIAALVIGPPAAVALALNMLVENLIMIPMALAIAEASRHREGGVLRMLFETAKRLSKSPIIIGLVIGLLLSSLNIQLPTALFTVVDMLAHASAPVALFVIGASLYGLKAKGMIKDVGQTSFAKLLLHPLAVFGLLLLMPAVDPILKLAAVLLASAPMMSVYPILGQRFGFEGRCAATLMVATLASFFTISLLLGLLDVELRS</sequence>
<dbReference type="Proteomes" id="UP000316905">
    <property type="component" value="Unassembled WGS sequence"/>
</dbReference>
<comment type="caution">
    <text evidence="8">The sequence shown here is derived from an EMBL/GenBank/DDBJ whole genome shotgun (WGS) entry which is preliminary data.</text>
</comment>
<dbReference type="PANTHER" id="PTHR36838:SF1">
    <property type="entry name" value="SLR1864 PROTEIN"/>
    <property type="match status" value="1"/>
</dbReference>
<dbReference type="AlphaFoldDB" id="A0A562Q6X6"/>
<feature type="transmembrane region" description="Helical" evidence="7">
    <location>
        <begin position="125"/>
        <end position="146"/>
    </location>
</feature>
<feature type="transmembrane region" description="Helical" evidence="7">
    <location>
        <begin position="96"/>
        <end position="119"/>
    </location>
</feature>
<evidence type="ECO:0000256" key="6">
    <source>
        <dbReference type="ARBA" id="ARBA00023136"/>
    </source>
</evidence>
<dbReference type="OrthoDB" id="9810457at2"/>
<dbReference type="GO" id="GO:0016020">
    <property type="term" value="C:membrane"/>
    <property type="evidence" value="ECO:0007669"/>
    <property type="project" value="UniProtKB-SubCell"/>
</dbReference>
<evidence type="ECO:0000256" key="7">
    <source>
        <dbReference type="SAM" id="Phobius"/>
    </source>
</evidence>
<dbReference type="Pfam" id="PF03547">
    <property type="entry name" value="Mem_trans"/>
    <property type="match status" value="1"/>
</dbReference>
<feature type="transmembrane region" description="Helical" evidence="7">
    <location>
        <begin position="64"/>
        <end position="84"/>
    </location>
</feature>
<dbReference type="EMBL" id="VLKY01000011">
    <property type="protein sequence ID" value="TWI52468.1"/>
    <property type="molecule type" value="Genomic_DNA"/>
</dbReference>
<evidence type="ECO:0000313" key="9">
    <source>
        <dbReference type="Proteomes" id="UP000316905"/>
    </source>
</evidence>
<evidence type="ECO:0000313" key="8">
    <source>
        <dbReference type="EMBL" id="TWI52468.1"/>
    </source>
</evidence>
<dbReference type="InterPro" id="IPR004776">
    <property type="entry name" value="Mem_transp_PIN-like"/>
</dbReference>
<keyword evidence="4 7" id="KW-0812">Transmembrane</keyword>
<feature type="transmembrane region" description="Helical" evidence="7">
    <location>
        <begin position="6"/>
        <end position="22"/>
    </location>
</feature>
<evidence type="ECO:0000256" key="2">
    <source>
        <dbReference type="ARBA" id="ARBA00022448"/>
    </source>
</evidence>
<name>A0A562Q6X6_9PSED</name>
<organism evidence="8 9">
    <name type="scientific">Pseudomonas duriflava</name>
    <dbReference type="NCBI Taxonomy" id="459528"/>
    <lineage>
        <taxon>Bacteria</taxon>
        <taxon>Pseudomonadati</taxon>
        <taxon>Pseudomonadota</taxon>
        <taxon>Gammaproteobacteria</taxon>
        <taxon>Pseudomonadales</taxon>
        <taxon>Pseudomonadaceae</taxon>
        <taxon>Pseudomonas</taxon>
    </lineage>
</organism>
<proteinExistence type="predicted"/>
<evidence type="ECO:0000256" key="4">
    <source>
        <dbReference type="ARBA" id="ARBA00022692"/>
    </source>
</evidence>
<protein>
    <recommendedName>
        <fullName evidence="10">Permease</fullName>
    </recommendedName>
</protein>
<evidence type="ECO:0000256" key="1">
    <source>
        <dbReference type="ARBA" id="ARBA00004141"/>
    </source>
</evidence>